<protein>
    <submittedName>
        <fullName evidence="10">Peptidoglycan binding domain-containing protein</fullName>
    </submittedName>
</protein>
<evidence type="ECO:0000256" key="3">
    <source>
        <dbReference type="ARBA" id="ARBA00022960"/>
    </source>
</evidence>
<keyword evidence="8" id="KW-0812">Transmembrane</keyword>
<accession>A0A8I0DUS6</accession>
<comment type="pathway">
    <text evidence="1 6">Cell wall biogenesis; peptidoglycan biosynthesis.</text>
</comment>
<sequence length="545" mass="61863">MSEEYKEVEQTESEAEPTESGADKETENVADKEAEQTGAEMEAVKETDQTETQEIETKDQPEVAATAAAIPSDVFVDKSVYEQIDRRKKGKKIAAIISISVGGVILLCYLTLSIWFSFHFNKNTYIDGQNVSYHTVKSVKNTIDTYMSEYSLSVNGREHASFVIRPEDIDMTIQAVSNEKSIKKKQNGFLWFLYLNDNRKDYKTSYEVTYDKEKLYQFLKNQDCMQEKNMNKPKDAYVVVEKSEAVIIPETEGSYLDTDKVQEVIETALEQVKATTDLDKEACYENAEITADSTEIADRKKALETYLAVQINYSIDRVTWTLDASTFGSWLYYDNRKWKFKKKSVQAYVRQLAETYDTVGTTRTFQTYTGRYVEETGNRYGWAIDVEAETKGLREALASGKSQERTPEFSQVGAAYNKYGDIGYSYVEVDLSNQHVYLIVSGKLVTDSPCVTGCVKNGHGTPDGLYSVTYKESPSVLRGEDYETKVNFWMPFNRGIGLHDATWRDEFGGDIYYSGGSHGCVNLPYQKAAVIYENIYAGMPVICYY</sequence>
<dbReference type="GO" id="GO:0008360">
    <property type="term" value="P:regulation of cell shape"/>
    <property type="evidence" value="ECO:0007669"/>
    <property type="project" value="UniProtKB-UniRule"/>
</dbReference>
<dbReference type="GO" id="GO:0016740">
    <property type="term" value="F:transferase activity"/>
    <property type="evidence" value="ECO:0007669"/>
    <property type="project" value="UniProtKB-KW"/>
</dbReference>
<evidence type="ECO:0000256" key="5">
    <source>
        <dbReference type="ARBA" id="ARBA00023316"/>
    </source>
</evidence>
<dbReference type="InterPro" id="IPR038054">
    <property type="entry name" value="LD_TPept-like_central_sf"/>
</dbReference>
<dbReference type="Proteomes" id="UP000615234">
    <property type="component" value="Unassembled WGS sequence"/>
</dbReference>
<evidence type="ECO:0000256" key="8">
    <source>
        <dbReference type="SAM" id="Phobius"/>
    </source>
</evidence>
<dbReference type="GO" id="GO:0071972">
    <property type="term" value="F:peptidoglycan L,D-transpeptidase activity"/>
    <property type="evidence" value="ECO:0007669"/>
    <property type="project" value="TreeGrafter"/>
</dbReference>
<dbReference type="PROSITE" id="PS52029">
    <property type="entry name" value="LD_TPASE"/>
    <property type="match status" value="1"/>
</dbReference>
<dbReference type="Pfam" id="PF03734">
    <property type="entry name" value="YkuD"/>
    <property type="match status" value="1"/>
</dbReference>
<dbReference type="InterPro" id="IPR050979">
    <property type="entry name" value="LD-transpeptidase"/>
</dbReference>
<keyword evidence="8" id="KW-0472">Membrane</keyword>
<dbReference type="GO" id="GO:0071555">
    <property type="term" value="P:cell wall organization"/>
    <property type="evidence" value="ECO:0007669"/>
    <property type="project" value="UniProtKB-UniRule"/>
</dbReference>
<keyword evidence="3 6" id="KW-0133">Cell shape</keyword>
<comment type="caution">
    <text evidence="10">The sequence shown here is derived from an EMBL/GenBank/DDBJ whole genome shotgun (WGS) entry which is preliminary data.</text>
</comment>
<evidence type="ECO:0000256" key="7">
    <source>
        <dbReference type="SAM" id="MobiDB-lite"/>
    </source>
</evidence>
<dbReference type="Gene3D" id="2.40.440.10">
    <property type="entry name" value="L,D-transpeptidase catalytic domain-like"/>
    <property type="match status" value="1"/>
</dbReference>
<evidence type="ECO:0000256" key="1">
    <source>
        <dbReference type="ARBA" id="ARBA00004752"/>
    </source>
</evidence>
<dbReference type="EMBL" id="JACOOX010000003">
    <property type="protein sequence ID" value="MBC5662396.1"/>
    <property type="molecule type" value="Genomic_DNA"/>
</dbReference>
<feature type="active site" description="Proton donor/acceptor" evidence="6">
    <location>
        <position position="499"/>
    </location>
</feature>
<feature type="compositionally biased region" description="Basic and acidic residues" evidence="7">
    <location>
        <begin position="21"/>
        <end position="35"/>
    </location>
</feature>
<dbReference type="SUPFAM" id="SSF141523">
    <property type="entry name" value="L,D-transpeptidase catalytic domain-like"/>
    <property type="match status" value="1"/>
</dbReference>
<keyword evidence="11" id="KW-1185">Reference proteome</keyword>
<dbReference type="UniPathway" id="UPA00219"/>
<organism evidence="10 11">
    <name type="scientific">Coprococcus hominis</name>
    <name type="common">ex Liu et al. 2022</name>
    <dbReference type="NCBI Taxonomy" id="2763039"/>
    <lineage>
        <taxon>Bacteria</taxon>
        <taxon>Bacillati</taxon>
        <taxon>Bacillota</taxon>
        <taxon>Clostridia</taxon>
        <taxon>Lachnospirales</taxon>
        <taxon>Lachnospiraceae</taxon>
        <taxon>Coprococcus</taxon>
    </lineage>
</organism>
<evidence type="ECO:0000313" key="10">
    <source>
        <dbReference type="EMBL" id="MBC5662396.1"/>
    </source>
</evidence>
<feature type="active site" description="Nucleophile" evidence="6">
    <location>
        <position position="520"/>
    </location>
</feature>
<gene>
    <name evidence="10" type="ORF">H8S09_05730</name>
</gene>
<proteinExistence type="predicted"/>
<dbReference type="InterPro" id="IPR038063">
    <property type="entry name" value="Transpep_catalytic_dom"/>
</dbReference>
<evidence type="ECO:0000259" key="9">
    <source>
        <dbReference type="PROSITE" id="PS52029"/>
    </source>
</evidence>
<evidence type="ECO:0000256" key="2">
    <source>
        <dbReference type="ARBA" id="ARBA00022679"/>
    </source>
</evidence>
<feature type="domain" description="L,D-TPase catalytic" evidence="9">
    <location>
        <begin position="425"/>
        <end position="544"/>
    </location>
</feature>
<evidence type="ECO:0000313" key="11">
    <source>
        <dbReference type="Proteomes" id="UP000615234"/>
    </source>
</evidence>
<feature type="region of interest" description="Disordered" evidence="7">
    <location>
        <begin position="1"/>
        <end position="60"/>
    </location>
</feature>
<dbReference type="AlphaFoldDB" id="A0A8I0DUS6"/>
<dbReference type="PANTHER" id="PTHR30582">
    <property type="entry name" value="L,D-TRANSPEPTIDASE"/>
    <property type="match status" value="1"/>
</dbReference>
<dbReference type="Pfam" id="PF12229">
    <property type="entry name" value="PG_binding_4"/>
    <property type="match status" value="2"/>
</dbReference>
<evidence type="ECO:0000256" key="4">
    <source>
        <dbReference type="ARBA" id="ARBA00022984"/>
    </source>
</evidence>
<keyword evidence="2" id="KW-0808">Transferase</keyword>
<dbReference type="RefSeq" id="WP_186847521.1">
    <property type="nucleotide sequence ID" value="NZ_JACOOX010000003.1"/>
</dbReference>
<dbReference type="InterPro" id="IPR022029">
    <property type="entry name" value="YoaR-like_PG-bd"/>
</dbReference>
<dbReference type="CDD" id="cd16913">
    <property type="entry name" value="YkuD_like"/>
    <property type="match status" value="1"/>
</dbReference>
<keyword evidence="5 6" id="KW-0961">Cell wall biogenesis/degradation</keyword>
<dbReference type="InterPro" id="IPR005490">
    <property type="entry name" value="LD_TPept_cat_dom"/>
</dbReference>
<dbReference type="GO" id="GO:0018104">
    <property type="term" value="P:peptidoglycan-protein cross-linking"/>
    <property type="evidence" value="ECO:0007669"/>
    <property type="project" value="TreeGrafter"/>
</dbReference>
<reference evidence="10 11" key="1">
    <citation type="submission" date="2020-08" db="EMBL/GenBank/DDBJ databases">
        <title>Genome public.</title>
        <authorList>
            <person name="Liu C."/>
            <person name="Sun Q."/>
        </authorList>
    </citation>
    <scope>NUCLEOTIDE SEQUENCE [LARGE SCALE GENOMIC DNA]</scope>
    <source>
        <strain evidence="10 11">NSJ-10</strain>
    </source>
</reference>
<keyword evidence="4 6" id="KW-0573">Peptidoglycan synthesis</keyword>
<feature type="transmembrane region" description="Helical" evidence="8">
    <location>
        <begin position="93"/>
        <end position="116"/>
    </location>
</feature>
<evidence type="ECO:0000256" key="6">
    <source>
        <dbReference type="PROSITE-ProRule" id="PRU01373"/>
    </source>
</evidence>
<dbReference type="Gene3D" id="3.10.20.800">
    <property type="match status" value="1"/>
</dbReference>
<dbReference type="SUPFAM" id="SSF143985">
    <property type="entry name" value="L,D-transpeptidase pre-catalytic domain-like"/>
    <property type="match status" value="1"/>
</dbReference>
<keyword evidence="8" id="KW-1133">Transmembrane helix</keyword>
<dbReference type="PANTHER" id="PTHR30582:SF33">
    <property type="entry name" value="EXPORTED PROTEIN"/>
    <property type="match status" value="1"/>
</dbReference>
<name>A0A8I0DUS6_9FIRM</name>
<dbReference type="GO" id="GO:0005576">
    <property type="term" value="C:extracellular region"/>
    <property type="evidence" value="ECO:0007669"/>
    <property type="project" value="TreeGrafter"/>
</dbReference>